<accession>A0A8E1WHE7</accession>
<dbReference type="EMBL" id="JACHGI010000011">
    <property type="protein sequence ID" value="MBB6468587.1"/>
    <property type="molecule type" value="Genomic_DNA"/>
</dbReference>
<evidence type="ECO:0000313" key="2">
    <source>
        <dbReference type="Proteomes" id="UP000532373"/>
    </source>
</evidence>
<dbReference type="RefSeq" id="WP_184771245.1">
    <property type="nucleotide sequence ID" value="NZ_JACHGI010000011.1"/>
</dbReference>
<name>A0A8E1WHE7_9HYPH</name>
<dbReference type="Pfam" id="PF20295">
    <property type="entry name" value="MC8"/>
    <property type="match status" value="1"/>
</dbReference>
<dbReference type="InterPro" id="IPR046895">
    <property type="entry name" value="ABC-3C_MC8"/>
</dbReference>
<sequence>MLTPRKHLDLNTSLLRIASIMLKELHKRGVIEMMTLKLRVIRRVGSNGELMFLPALNFLYLLGKVEYHVQNDTLEYRTD</sequence>
<organism evidence="1 2">
    <name type="scientific">Aminobacter carboxidus</name>
    <dbReference type="NCBI Taxonomy" id="376165"/>
    <lineage>
        <taxon>Bacteria</taxon>
        <taxon>Pseudomonadati</taxon>
        <taxon>Pseudomonadota</taxon>
        <taxon>Alphaproteobacteria</taxon>
        <taxon>Hyphomicrobiales</taxon>
        <taxon>Phyllobacteriaceae</taxon>
        <taxon>Aminobacter</taxon>
    </lineage>
</organism>
<proteinExistence type="predicted"/>
<dbReference type="AlphaFoldDB" id="A0A8E1WHE7"/>
<dbReference type="Proteomes" id="UP000532373">
    <property type="component" value="Unassembled WGS sequence"/>
</dbReference>
<reference evidence="1 2" key="1">
    <citation type="submission" date="2020-08" db="EMBL/GenBank/DDBJ databases">
        <title>Genomic Encyclopedia of Type Strains, Phase IV (KMG-IV): sequencing the most valuable type-strain genomes for metagenomic binning, comparative biology and taxonomic classification.</title>
        <authorList>
            <person name="Goeker M."/>
        </authorList>
    </citation>
    <scope>NUCLEOTIDE SEQUENCE [LARGE SCALE GENOMIC DNA]</scope>
    <source>
        <strain evidence="1 2">DSM 17454</strain>
    </source>
</reference>
<protein>
    <submittedName>
        <fullName evidence="1">Uncharacterized protein</fullName>
    </submittedName>
</protein>
<evidence type="ECO:0000313" key="1">
    <source>
        <dbReference type="EMBL" id="MBB6468587.1"/>
    </source>
</evidence>
<comment type="caution">
    <text evidence="1">The sequence shown here is derived from an EMBL/GenBank/DDBJ whole genome shotgun (WGS) entry which is preliminary data.</text>
</comment>
<gene>
    <name evidence="1" type="ORF">HNQ96_004471</name>
</gene>